<dbReference type="InterPro" id="IPR036020">
    <property type="entry name" value="WW_dom_sf"/>
</dbReference>
<dbReference type="CDD" id="cd00201">
    <property type="entry name" value="WW"/>
    <property type="match status" value="1"/>
</dbReference>
<feature type="domain" description="WW" evidence="3">
    <location>
        <begin position="53"/>
        <end position="86"/>
    </location>
</feature>
<dbReference type="Proteomes" id="UP000054937">
    <property type="component" value="Unassembled WGS sequence"/>
</dbReference>
<dbReference type="PANTHER" id="PTHR21715">
    <property type="entry name" value="RH04127P"/>
    <property type="match status" value="1"/>
</dbReference>
<reference evidence="4 5" key="1">
    <citation type="journal article" date="2015" name="Sci. Rep.">
        <title>Genome of the facultative scuticociliatosis pathogen Pseudocohnilembus persalinus provides insight into its virulence through horizontal gene transfer.</title>
        <authorList>
            <person name="Xiong J."/>
            <person name="Wang G."/>
            <person name="Cheng J."/>
            <person name="Tian M."/>
            <person name="Pan X."/>
            <person name="Warren A."/>
            <person name="Jiang C."/>
            <person name="Yuan D."/>
            <person name="Miao W."/>
        </authorList>
    </citation>
    <scope>NUCLEOTIDE SEQUENCE [LARGE SCALE GENOMIC DNA]</scope>
    <source>
        <strain evidence="4">36N120E</strain>
    </source>
</reference>
<dbReference type="PANTHER" id="PTHR21715:SF0">
    <property type="entry name" value="RH04127P"/>
    <property type="match status" value="1"/>
</dbReference>
<feature type="coiled-coil region" evidence="1">
    <location>
        <begin position="481"/>
        <end position="519"/>
    </location>
</feature>
<evidence type="ECO:0000256" key="1">
    <source>
        <dbReference type="SAM" id="Coils"/>
    </source>
</evidence>
<keyword evidence="1" id="KW-0175">Coiled coil</keyword>
<feature type="compositionally biased region" description="Basic and acidic residues" evidence="2">
    <location>
        <begin position="1012"/>
        <end position="1023"/>
    </location>
</feature>
<keyword evidence="5" id="KW-1185">Reference proteome</keyword>
<evidence type="ECO:0000259" key="3">
    <source>
        <dbReference type="PROSITE" id="PS50020"/>
    </source>
</evidence>
<feature type="compositionally biased region" description="Polar residues" evidence="2">
    <location>
        <begin position="123"/>
        <end position="133"/>
    </location>
</feature>
<dbReference type="AlphaFoldDB" id="A0A0V0QCY4"/>
<dbReference type="Gene3D" id="3.30.1470.10">
    <property type="entry name" value="Photosystem I PsaD, reaction center subunit II"/>
    <property type="match status" value="1"/>
</dbReference>
<feature type="compositionally biased region" description="Low complexity" evidence="2">
    <location>
        <begin position="159"/>
        <end position="170"/>
    </location>
</feature>
<dbReference type="InterPro" id="IPR053233">
    <property type="entry name" value="ABRA-related"/>
</dbReference>
<name>A0A0V0QCY4_PSEPJ</name>
<feature type="region of interest" description="Disordered" evidence="2">
    <location>
        <begin position="689"/>
        <end position="717"/>
    </location>
</feature>
<feature type="region of interest" description="Disordered" evidence="2">
    <location>
        <begin position="961"/>
        <end position="987"/>
    </location>
</feature>
<gene>
    <name evidence="4" type="ORF">PPERSA_07280</name>
</gene>
<protein>
    <submittedName>
        <fullName evidence="4">WW domain</fullName>
    </submittedName>
</protein>
<feature type="coiled-coil region" evidence="1">
    <location>
        <begin position="376"/>
        <end position="437"/>
    </location>
</feature>
<dbReference type="InParanoid" id="A0A0V0QCY4"/>
<sequence>MDKLQQQGLILMDDNQEDYDPSEQEILEYAEFLGFDFQEDQDLLWIAKQGLKAPLPEGWKACQTQNEEIQYYNLETQDIQWNHPLDEFYKNLYQQEKQKKLKNKGESGQVIQEVIDGEESDRNQNSMNNLNRKNNFKDVDMQQSQIQKVNQEKKEDIEQQYQETQHSQQNEDYDQIKFDNQTQFQIENKNQNTYENQVQNQNQDQQQNKKYIQISANNGSGIKVLNPQDKFQHRGISPQRLIDQQQKPQFIQGEDQNLKNSQKQVENCKNNLSQKVAVDLDQWGVQNLDLNQDNFINENQSLVKKKDKNQQKSPGQLCRQEYMVNSNKNSEFFENFENQEADLQNLIGNDAELMAYYENLKREFAQTNFRNYYNNNRNDQDQLDLWLEEVKQQQNEELDEFQREFQKEKDHEYEQYKRQLQQKNKEKLEQIKNESFQSLTYQNQSMQYQSENKNLNNLIIDNNLNDEENSLDFSVVTPYDNFQIQDTKEEHQKALEQMKKDYLLQKQDIEEKEKQAYEEEKLEIDVEIRDSIQQIQEQLEVELEIELESSKLDFENENEILEVLGKENYGIFQQFQEEQKFKSKEILEKRMEEIKKQIEDNYRGILQKEQEEFDVTMKEMEQKDKDIEIANQESFEKQILRYKEKLRQKFEQESSEENKKLEVQFQQINQEMEILKQQFKEACGYKQNEQGENLGKQSKKEEEEKQEEEEEEVQKKREFNNLQDFNDCLQEKKLELQQMEQIINDMNQQNMKLQLELEKFKEEQQILKTQFGNQQAEKCNTEVQKQQRIKEIERILEGNEKLEQELRKKKEESELVLNNLNLKLVYIKEQNKMINEKILKEKNIDQNQNQNQNQNQKQDMNIHQNNNNTFESNQENFELDNSINENKDLIEIQKENVKEEQNVRKQFPKFSWNFKNVFKKQQNQGYNNGNYDSEQLKSLIQKFKSEKLDLIEKKQQIEQNQLAKQQEKKDQNEEKEEQNQNQDDFQQELNQIDYEINVVSSKIMELSKQLRNFDQREKKDSQNKKTNGLEGFTQVK</sequence>
<dbReference type="PROSITE" id="PS50020">
    <property type="entry name" value="WW_DOMAIN_2"/>
    <property type="match status" value="1"/>
</dbReference>
<proteinExistence type="predicted"/>
<evidence type="ECO:0000313" key="4">
    <source>
        <dbReference type="EMBL" id="KRX00083.1"/>
    </source>
</evidence>
<comment type="caution">
    <text evidence="4">The sequence shown here is derived from an EMBL/GenBank/DDBJ whole genome shotgun (WGS) entry which is preliminary data.</text>
</comment>
<dbReference type="SUPFAM" id="SSF51045">
    <property type="entry name" value="WW domain"/>
    <property type="match status" value="1"/>
</dbReference>
<evidence type="ECO:0000313" key="5">
    <source>
        <dbReference type="Proteomes" id="UP000054937"/>
    </source>
</evidence>
<dbReference type="InterPro" id="IPR001202">
    <property type="entry name" value="WW_dom"/>
</dbReference>
<feature type="region of interest" description="Disordered" evidence="2">
    <location>
        <begin position="115"/>
        <end position="171"/>
    </location>
</feature>
<dbReference type="SMART" id="SM00456">
    <property type="entry name" value="WW"/>
    <property type="match status" value="1"/>
</dbReference>
<dbReference type="OrthoDB" id="6344460at2759"/>
<organism evidence="4 5">
    <name type="scientific">Pseudocohnilembus persalinus</name>
    <name type="common">Ciliate</name>
    <dbReference type="NCBI Taxonomy" id="266149"/>
    <lineage>
        <taxon>Eukaryota</taxon>
        <taxon>Sar</taxon>
        <taxon>Alveolata</taxon>
        <taxon>Ciliophora</taxon>
        <taxon>Intramacronucleata</taxon>
        <taxon>Oligohymenophorea</taxon>
        <taxon>Scuticociliatia</taxon>
        <taxon>Philasterida</taxon>
        <taxon>Pseudocohnilembidae</taxon>
        <taxon>Pseudocohnilembus</taxon>
    </lineage>
</organism>
<evidence type="ECO:0000256" key="2">
    <source>
        <dbReference type="SAM" id="MobiDB-lite"/>
    </source>
</evidence>
<dbReference type="OMA" id="QVENCKN"/>
<dbReference type="EMBL" id="LDAU01000196">
    <property type="protein sequence ID" value="KRX00083.1"/>
    <property type="molecule type" value="Genomic_DNA"/>
</dbReference>
<accession>A0A0V0QCY4</accession>
<feature type="region of interest" description="Disordered" evidence="2">
    <location>
        <begin position="1012"/>
        <end position="1036"/>
    </location>
</feature>